<dbReference type="GO" id="GO:0003924">
    <property type="term" value="F:GTPase activity"/>
    <property type="evidence" value="ECO:0007669"/>
    <property type="project" value="InterPro"/>
</dbReference>
<proteinExistence type="inferred from homology"/>
<dbReference type="SMART" id="SM00178">
    <property type="entry name" value="SAR"/>
    <property type="match status" value="1"/>
</dbReference>
<keyword evidence="3 7" id="KW-0547">Nucleotide-binding</keyword>
<name>A0A7N0U9K5_KALFE</name>
<evidence type="ECO:0008006" key="12">
    <source>
        <dbReference type="Google" id="ProtNLM"/>
    </source>
</evidence>
<dbReference type="GO" id="GO:0046872">
    <property type="term" value="F:metal ion binding"/>
    <property type="evidence" value="ECO:0007669"/>
    <property type="project" value="UniProtKB-KW"/>
</dbReference>
<dbReference type="AlphaFoldDB" id="A0A7N0U9K5"/>
<keyword evidence="2" id="KW-0449">Lipoprotein</keyword>
<feature type="binding site" evidence="8">
    <location>
        <position position="31"/>
    </location>
    <ligand>
        <name>Mg(2+)</name>
        <dbReference type="ChEBI" id="CHEBI:18420"/>
    </ligand>
</feature>
<dbReference type="GO" id="GO:0015031">
    <property type="term" value="P:protein transport"/>
    <property type="evidence" value="ECO:0007669"/>
    <property type="project" value="UniProtKB-KW"/>
</dbReference>
<evidence type="ECO:0000256" key="5">
    <source>
        <dbReference type="ARBA" id="ARBA00022927"/>
    </source>
</evidence>
<dbReference type="PRINTS" id="PR00328">
    <property type="entry name" value="SAR1GTPBP"/>
</dbReference>
<keyword evidence="5" id="KW-0653">Protein transport</keyword>
<feature type="binding site" evidence="7">
    <location>
        <begin position="24"/>
        <end position="31"/>
    </location>
    <ligand>
        <name>GTP</name>
        <dbReference type="ChEBI" id="CHEBI:37565"/>
    </ligand>
</feature>
<keyword evidence="2" id="KW-0519">Myristate</keyword>
<dbReference type="Pfam" id="PF00025">
    <property type="entry name" value="Arf"/>
    <property type="match status" value="1"/>
</dbReference>
<dbReference type="InterPro" id="IPR005225">
    <property type="entry name" value="Small_GTP-bd"/>
</dbReference>
<reference evidence="10" key="1">
    <citation type="submission" date="2021-01" db="UniProtKB">
        <authorList>
            <consortium name="EnsemblPlants"/>
        </authorList>
    </citation>
    <scope>IDENTIFICATION</scope>
</reference>
<dbReference type="InterPro" id="IPR024156">
    <property type="entry name" value="Small_GTPase_ARF"/>
</dbReference>
<dbReference type="FunFam" id="3.40.50.300:FF:000412">
    <property type="entry name" value="ADP-ribosylation factor 1"/>
    <property type="match status" value="1"/>
</dbReference>
<evidence type="ECO:0000256" key="4">
    <source>
        <dbReference type="ARBA" id="ARBA00022892"/>
    </source>
</evidence>
<dbReference type="SMART" id="SM00177">
    <property type="entry name" value="ARF"/>
    <property type="match status" value="1"/>
</dbReference>
<dbReference type="PROSITE" id="PS51417">
    <property type="entry name" value="ARF"/>
    <property type="match status" value="1"/>
</dbReference>
<keyword evidence="8" id="KW-0479">Metal-binding</keyword>
<evidence type="ECO:0000256" key="3">
    <source>
        <dbReference type="ARBA" id="ARBA00022741"/>
    </source>
</evidence>
<keyword evidence="5" id="KW-0813">Transport</keyword>
<evidence type="ECO:0000256" key="7">
    <source>
        <dbReference type="PIRSR" id="PIRSR606689-1"/>
    </source>
</evidence>
<evidence type="ECO:0000256" key="2">
    <source>
        <dbReference type="ARBA" id="ARBA00022707"/>
    </source>
</evidence>
<evidence type="ECO:0000313" key="10">
    <source>
        <dbReference type="EnsemblPlants" id="Kaladp0058s0375.1.v1.1"/>
    </source>
</evidence>
<evidence type="ECO:0000256" key="8">
    <source>
        <dbReference type="PIRSR" id="PIRSR606689-2"/>
    </source>
</evidence>
<evidence type="ECO:0000313" key="11">
    <source>
        <dbReference type="Proteomes" id="UP000594263"/>
    </source>
</evidence>
<organism evidence="10 11">
    <name type="scientific">Kalanchoe fedtschenkoi</name>
    <name type="common">Lavender scallops</name>
    <name type="synonym">South American air plant</name>
    <dbReference type="NCBI Taxonomy" id="63787"/>
    <lineage>
        <taxon>Eukaryota</taxon>
        <taxon>Viridiplantae</taxon>
        <taxon>Streptophyta</taxon>
        <taxon>Embryophyta</taxon>
        <taxon>Tracheophyta</taxon>
        <taxon>Spermatophyta</taxon>
        <taxon>Magnoliopsida</taxon>
        <taxon>eudicotyledons</taxon>
        <taxon>Gunneridae</taxon>
        <taxon>Pentapetalae</taxon>
        <taxon>Saxifragales</taxon>
        <taxon>Crassulaceae</taxon>
        <taxon>Kalanchoe</taxon>
    </lineage>
</organism>
<feature type="binding site" evidence="8">
    <location>
        <position position="48"/>
    </location>
    <ligand>
        <name>Mg(2+)</name>
        <dbReference type="ChEBI" id="CHEBI:18420"/>
    </ligand>
</feature>
<sequence length="184" mass="20453">MGQAFRKLLDSILGNTEMRIVMLGLDAAGKTTTLYRLQPGKALTTIPTVGFNVEAIQYDKVKFVVWDVGARERISPLWRHYFVDMDALIYVVDSADRERIGTAKAEFQTIISLPYVLNCVILVLANKQDEKGAMTPEEVGDGLGLMELKNPKWHIQGSCAISGDGLCEGLDWLACTVKEMKNTR</sequence>
<dbReference type="GO" id="GO:0016192">
    <property type="term" value="P:vesicle-mediated transport"/>
    <property type="evidence" value="ECO:0007669"/>
    <property type="project" value="UniProtKB-KW"/>
</dbReference>
<dbReference type="Gene3D" id="3.40.50.300">
    <property type="entry name" value="P-loop containing nucleotide triphosphate hydrolases"/>
    <property type="match status" value="1"/>
</dbReference>
<dbReference type="Gramene" id="Kaladp0058s0375.1.v1.1">
    <property type="protein sequence ID" value="Kaladp0058s0375.1.v1.1"/>
    <property type="gene ID" value="Kaladp0058s0375.v1.1"/>
</dbReference>
<evidence type="ECO:0000256" key="6">
    <source>
        <dbReference type="ARBA" id="ARBA00023134"/>
    </source>
</evidence>
<dbReference type="EnsemblPlants" id="Kaladp0058s0375.1.v1.1">
    <property type="protein sequence ID" value="Kaladp0058s0375.1.v1.1"/>
    <property type="gene ID" value="Kaladp0058s0375.v1.1"/>
</dbReference>
<dbReference type="GO" id="GO:0005525">
    <property type="term" value="F:GTP binding"/>
    <property type="evidence" value="ECO:0007669"/>
    <property type="project" value="UniProtKB-KW"/>
</dbReference>
<keyword evidence="8" id="KW-0460">Magnesium</keyword>
<dbReference type="PANTHER" id="PTHR11711">
    <property type="entry name" value="ADP RIBOSYLATION FACTOR-RELATED"/>
    <property type="match status" value="1"/>
</dbReference>
<feature type="binding site" evidence="7">
    <location>
        <begin position="126"/>
        <end position="129"/>
    </location>
    <ligand>
        <name>GTP</name>
        <dbReference type="ChEBI" id="CHEBI:37565"/>
    </ligand>
</feature>
<accession>A0A7N0U9K5</accession>
<dbReference type="GO" id="GO:0030010">
    <property type="term" value="P:establishment of cell polarity"/>
    <property type="evidence" value="ECO:0007669"/>
    <property type="project" value="UniProtKB-ARBA"/>
</dbReference>
<dbReference type="SUPFAM" id="SSF52540">
    <property type="entry name" value="P-loop containing nucleoside triphosphate hydrolases"/>
    <property type="match status" value="1"/>
</dbReference>
<dbReference type="Proteomes" id="UP000594263">
    <property type="component" value="Unplaced"/>
</dbReference>
<keyword evidence="11" id="KW-1185">Reference proteome</keyword>
<evidence type="ECO:0000256" key="1">
    <source>
        <dbReference type="ARBA" id="ARBA00010290"/>
    </source>
</evidence>
<dbReference type="InterPro" id="IPR027417">
    <property type="entry name" value="P-loop_NTPase"/>
</dbReference>
<protein>
    <recommendedName>
        <fullName evidence="12">ADP-ribosylation factor</fullName>
    </recommendedName>
</protein>
<keyword evidence="6 7" id="KW-0342">GTP-binding</keyword>
<evidence type="ECO:0000256" key="9">
    <source>
        <dbReference type="RuleBase" id="RU003925"/>
    </source>
</evidence>
<dbReference type="InterPro" id="IPR006689">
    <property type="entry name" value="Small_GTPase_ARF/SAR"/>
</dbReference>
<dbReference type="NCBIfam" id="TIGR00231">
    <property type="entry name" value="small_GTP"/>
    <property type="match status" value="1"/>
</dbReference>
<comment type="similarity">
    <text evidence="1 9">Belongs to the small GTPase superfamily. Arf family.</text>
</comment>
<keyword evidence="4" id="KW-0931">ER-Golgi transport</keyword>